<evidence type="ECO:0000313" key="2">
    <source>
        <dbReference type="Proteomes" id="UP000706525"/>
    </source>
</evidence>
<keyword evidence="2" id="KW-1185">Reference proteome</keyword>
<name>A0ABM8XXE5_9BURK</name>
<comment type="caution">
    <text evidence="1">The sequence shown here is derived from an EMBL/GenBank/DDBJ whole genome shotgun (WGS) entry which is preliminary data.</text>
</comment>
<reference evidence="1 2" key="1">
    <citation type="submission" date="2021-08" db="EMBL/GenBank/DDBJ databases">
        <authorList>
            <person name="Peeters C."/>
        </authorList>
    </citation>
    <scope>NUCLEOTIDE SEQUENCE [LARGE SCALE GENOMIC DNA]</scope>
    <source>
        <strain evidence="1 2">LMG 32289</strain>
    </source>
</reference>
<evidence type="ECO:0000313" key="1">
    <source>
        <dbReference type="EMBL" id="CAG9184965.1"/>
    </source>
</evidence>
<proteinExistence type="predicted"/>
<organism evidence="1 2">
    <name type="scientific">Cupriavidus pampae</name>
    <dbReference type="NCBI Taxonomy" id="659251"/>
    <lineage>
        <taxon>Bacteria</taxon>
        <taxon>Pseudomonadati</taxon>
        <taxon>Pseudomonadota</taxon>
        <taxon>Betaproteobacteria</taxon>
        <taxon>Burkholderiales</taxon>
        <taxon>Burkholderiaceae</taxon>
        <taxon>Cupriavidus</taxon>
    </lineage>
</organism>
<sequence length="98" mass="10409">MEAPMEAPMEAMTSCAEMADQVAVQNNGQKALCMAHCQADAKHADHAAPQVPAFIPVLASIIVEPPVLDVTPVIALHAQARPRAPPPPHAILHCCFRT</sequence>
<gene>
    <name evidence="1" type="ORF">LMG32289_05807</name>
</gene>
<evidence type="ECO:0008006" key="3">
    <source>
        <dbReference type="Google" id="ProtNLM"/>
    </source>
</evidence>
<dbReference type="Proteomes" id="UP000706525">
    <property type="component" value="Unassembled WGS sequence"/>
</dbReference>
<accession>A0ABM8XXE5</accession>
<protein>
    <recommendedName>
        <fullName evidence="3">Copper resistance protein</fullName>
    </recommendedName>
</protein>
<dbReference type="EMBL" id="CAJZAG010000013">
    <property type="protein sequence ID" value="CAG9184965.1"/>
    <property type="molecule type" value="Genomic_DNA"/>
</dbReference>